<evidence type="ECO:0000259" key="9">
    <source>
        <dbReference type="Pfam" id="PF01764"/>
    </source>
</evidence>
<evidence type="ECO:0000256" key="2">
    <source>
        <dbReference type="ARBA" id="ARBA00010701"/>
    </source>
</evidence>
<gene>
    <name evidence="10" type="ORF">MKW94_021268</name>
</gene>
<keyword evidence="11" id="KW-1185">Reference proteome</keyword>
<dbReference type="GO" id="GO:0008970">
    <property type="term" value="F:phospholipase A1 activity"/>
    <property type="evidence" value="ECO:0007669"/>
    <property type="project" value="TreeGrafter"/>
</dbReference>
<keyword evidence="3" id="KW-0150">Chloroplast</keyword>
<proteinExistence type="inferred from homology"/>
<dbReference type="GO" id="GO:0016042">
    <property type="term" value="P:lipid catabolic process"/>
    <property type="evidence" value="ECO:0007669"/>
    <property type="project" value="UniProtKB-KW"/>
</dbReference>
<dbReference type="SUPFAM" id="SSF53474">
    <property type="entry name" value="alpha/beta-Hydrolases"/>
    <property type="match status" value="1"/>
</dbReference>
<protein>
    <recommendedName>
        <fullName evidence="9">Fungal lipase-type domain-containing protein</fullName>
    </recommendedName>
</protein>
<keyword evidence="6" id="KW-0809">Transit peptide</keyword>
<evidence type="ECO:0000256" key="3">
    <source>
        <dbReference type="ARBA" id="ARBA00022528"/>
    </source>
</evidence>
<dbReference type="InterPro" id="IPR029058">
    <property type="entry name" value="AB_hydrolase_fold"/>
</dbReference>
<evidence type="ECO:0000313" key="11">
    <source>
        <dbReference type="Proteomes" id="UP001177140"/>
    </source>
</evidence>
<reference evidence="10" key="1">
    <citation type="submission" date="2022-03" db="EMBL/GenBank/DDBJ databases">
        <title>A functionally conserved STORR gene fusion in Papaver species that diverged 16.8 million years ago.</title>
        <authorList>
            <person name="Catania T."/>
        </authorList>
    </citation>
    <scope>NUCLEOTIDE SEQUENCE</scope>
    <source>
        <strain evidence="10">S-191538</strain>
    </source>
</reference>
<evidence type="ECO:0000256" key="8">
    <source>
        <dbReference type="ARBA" id="ARBA00023098"/>
    </source>
</evidence>
<keyword evidence="7" id="KW-0442">Lipid degradation</keyword>
<dbReference type="AlphaFoldDB" id="A0AA41SG58"/>
<dbReference type="InterPro" id="IPR002921">
    <property type="entry name" value="Fungal_lipase-type"/>
</dbReference>
<evidence type="ECO:0000256" key="7">
    <source>
        <dbReference type="ARBA" id="ARBA00022963"/>
    </source>
</evidence>
<name>A0AA41SG58_PAPNU</name>
<evidence type="ECO:0000256" key="4">
    <source>
        <dbReference type="ARBA" id="ARBA00022640"/>
    </source>
</evidence>
<sequence length="242" mass="26733">MSSLTPASLDPDDSLSDVKVESGFLNLYISDDSNCNFGVGSCREQLLSEVSRLISKYKGEHMSITLAGHSMGSSLAVLLAYDIAELGLNKASGSNSNRDIPVTVYSFGGPRVGNRSFKDRCEELGVKVLRIVNINDPVTKLPGVFLNENFRVLGGKYELPWSCSCYAHLGVELALDFFKMQDPSGVHDLDTYIKLLRCPKMVEVAGGNGVDFLSKLWTSSVLCAQLLDTWQWELYRATWFKL</sequence>
<dbReference type="EMBL" id="JAJJMA010130534">
    <property type="protein sequence ID" value="MCL7033088.1"/>
    <property type="molecule type" value="Genomic_DNA"/>
</dbReference>
<evidence type="ECO:0000256" key="1">
    <source>
        <dbReference type="ARBA" id="ARBA00004229"/>
    </source>
</evidence>
<dbReference type="PANTHER" id="PTHR31403">
    <property type="entry name" value="PHOSPHOLIPASE A1-IBETA2, CHLOROPLASTIC"/>
    <property type="match status" value="1"/>
</dbReference>
<comment type="subcellular location">
    <subcellularLocation>
        <location evidence="1">Plastid</location>
        <location evidence="1">Chloroplast</location>
    </subcellularLocation>
</comment>
<evidence type="ECO:0000256" key="6">
    <source>
        <dbReference type="ARBA" id="ARBA00022946"/>
    </source>
</evidence>
<evidence type="ECO:0000313" key="10">
    <source>
        <dbReference type="EMBL" id="MCL7033088.1"/>
    </source>
</evidence>
<comment type="caution">
    <text evidence="10">The sequence shown here is derived from an EMBL/GenBank/DDBJ whole genome shotgun (WGS) entry which is preliminary data.</text>
</comment>
<keyword evidence="5" id="KW-0378">Hydrolase</keyword>
<keyword evidence="8" id="KW-0443">Lipid metabolism</keyword>
<dbReference type="Pfam" id="PF01764">
    <property type="entry name" value="Lipase_3"/>
    <property type="match status" value="1"/>
</dbReference>
<evidence type="ECO:0000256" key="5">
    <source>
        <dbReference type="ARBA" id="ARBA00022801"/>
    </source>
</evidence>
<comment type="similarity">
    <text evidence="2">Belongs to the AB hydrolase superfamily. Lipase family.</text>
</comment>
<feature type="domain" description="Fungal lipase-type" evidence="9">
    <location>
        <begin position="14"/>
        <end position="144"/>
    </location>
</feature>
<organism evidence="10 11">
    <name type="scientific">Papaver nudicaule</name>
    <name type="common">Iceland poppy</name>
    <dbReference type="NCBI Taxonomy" id="74823"/>
    <lineage>
        <taxon>Eukaryota</taxon>
        <taxon>Viridiplantae</taxon>
        <taxon>Streptophyta</taxon>
        <taxon>Embryophyta</taxon>
        <taxon>Tracheophyta</taxon>
        <taxon>Spermatophyta</taxon>
        <taxon>Magnoliopsida</taxon>
        <taxon>Ranunculales</taxon>
        <taxon>Papaveraceae</taxon>
        <taxon>Papaveroideae</taxon>
        <taxon>Papaver</taxon>
    </lineage>
</organism>
<accession>A0AA41SG58</accession>
<dbReference type="Gene3D" id="3.40.50.1820">
    <property type="entry name" value="alpha/beta hydrolase"/>
    <property type="match status" value="1"/>
</dbReference>
<keyword evidence="4" id="KW-0934">Plastid</keyword>
<dbReference type="PANTHER" id="PTHR31403:SF4">
    <property type="entry name" value="PHOSPHOLIPASE A1-IALPHA2, CHLOROPLASTIC"/>
    <property type="match status" value="1"/>
</dbReference>
<dbReference type="GO" id="GO:0009507">
    <property type="term" value="C:chloroplast"/>
    <property type="evidence" value="ECO:0007669"/>
    <property type="project" value="UniProtKB-SubCell"/>
</dbReference>
<dbReference type="CDD" id="cd00519">
    <property type="entry name" value="Lipase_3"/>
    <property type="match status" value="1"/>
</dbReference>
<dbReference type="Proteomes" id="UP001177140">
    <property type="component" value="Unassembled WGS sequence"/>
</dbReference>